<feature type="transmembrane region" description="Helical" evidence="1">
    <location>
        <begin position="12"/>
        <end position="31"/>
    </location>
</feature>
<name>A0A5A4DSV5_9CLOS</name>
<accession>A0A5A4DSV5</accession>
<evidence type="ECO:0000313" key="2">
    <source>
        <dbReference type="EMBL" id="ARP51825.1"/>
    </source>
</evidence>
<evidence type="ECO:0000256" key="1">
    <source>
        <dbReference type="SAM" id="Phobius"/>
    </source>
</evidence>
<organism evidence="2">
    <name type="scientific">Grapevine leafroll-associated virus 4</name>
    <dbReference type="NCBI Taxonomy" id="70177"/>
    <lineage>
        <taxon>Viruses</taxon>
        <taxon>Riboviria</taxon>
        <taxon>Orthornavirae</taxon>
        <taxon>Kitrinoviricota</taxon>
        <taxon>Alsuviricetes</taxon>
        <taxon>Martellivirales</taxon>
        <taxon>Closteroviridae</taxon>
        <taxon>Ampelovirus</taxon>
        <taxon>Ampelovirus tetravitis</taxon>
    </lineage>
</organism>
<keyword evidence="1" id="KW-0812">Transmembrane</keyword>
<reference evidence="2" key="1">
    <citation type="submission" date="2017-03" db="EMBL/GenBank/DDBJ databases">
        <authorList>
            <person name="Rasool S."/>
            <person name="Al Rwahnih M."/>
            <person name="Naz S."/>
        </authorList>
    </citation>
    <scope>NUCLEOTIDE SEQUENCE</scope>
    <source>
        <strain evidence="2">SW27-1</strain>
    </source>
</reference>
<sequence length="46" mass="5244">MLDLFAQFNWVFQIAAFVLIILFFAVLALVIQRVFYNSVRGPAPPS</sequence>
<keyword evidence="1" id="KW-0472">Membrane</keyword>
<protein>
    <submittedName>
        <fullName evidence="2">P5 protein</fullName>
    </submittedName>
</protein>
<keyword evidence="1" id="KW-1133">Transmembrane helix</keyword>
<dbReference type="EMBL" id="KY940817">
    <property type="protein sequence ID" value="ARP51825.1"/>
    <property type="molecule type" value="Genomic_RNA"/>
</dbReference>
<gene>
    <name evidence="2" type="primary">ORF2</name>
</gene>
<proteinExistence type="predicted"/>